<feature type="compositionally biased region" description="Basic and acidic residues" evidence="7">
    <location>
        <begin position="133"/>
        <end position="143"/>
    </location>
</feature>
<feature type="region of interest" description="Disordered" evidence="7">
    <location>
        <begin position="469"/>
        <end position="561"/>
    </location>
</feature>
<sequence>MTESTIQLEKTKKYDLPLSCLDYTFISECENIKELEKIIKVLRSGEEGFYPDLEKAAVEKLEKLNPKSRILRKETPVLRPGDLQKDEKNKMEEDMQDFLSAMKSKDGGSGDTTLTGNRTLPPVRKGQINLSTKKQESKPEVKSNKSSLPRSYSDWDKIDVDKELDNIDQEEERKQKDQEENKNIRTNKKIVDISTTVDSEGLSYDEICIRAGREKDKGNEAFKCNDYEEALLYYTRSLSLVQTANLYNNRALAYLKLEKWKEAVKDCDEVLDEEPDNIKALLRRSTAYLGLKDVESAERDLNDILSLDENNKRAKEMLKESADLRKEAEKQKKERKVKGRRMVIEETEGSDDETNHVNGTTPESNGANAKSKIEEIPVHRQNGLHEDPAARKNKGTAQKVVEANVETNKKKPDKDIWSLDEIENCVNINKDIDLNAMGMGIVNTETLPEKPPGFTNNMRDSDEEFEEEIEVEKPSGLTITEITDEDENADTTSSKVESVKQEDIQKQEKEDWAKTGARPKTMSPRQQSVSSDSDDEKVDRVSPETQPEVKVETKPAETCSQAEGAYSGRRVFKQEKLPPNLVAVKEEGSALFKTGQYGKAILRYTHLIDELEKDEIDQQVNLSLMYSNRAACYLKTGHCKAAITDCQRSLDLIPHTVKPLLRRAAACEHLEKYSQAYVDYKHILSIDSSVALALSGSSRCQNILQQLDGPTWREKLPPMVTASSCEIPEIILDSTTSSPSVVPTESSPPPEELPNPDLEFEECKKLGNNHVQESEFNKAVECYNICIKLSPDNPVGYTNRALCYLKLNQPTEAASDCDKALELDSTNCKALYRRGLANKMLKHYKDCLQDLSQVLKLDPKNKAAQKEFDAVRKIYKEELIFIKENTPPAEQTNAKKKPRTIEEITADVKKVLEEAVPDTKPESKSTQKSSKANKTEGAKSSSGTDSRKSSEEPQDTGKTFKNKKNKGKNDEPLQTADNKFSTKAPVLSKEDEMQKIQEDLDWLEPKQPEAPLSKSAKRRAKAKAKKSGETVVEEEEAEVTKTEEKATKKEQTSSETQKSDSKSSKKDNKNGSETESKSSKKSKADSKKSSESDTASKTVTDAQSPTDGAAQSKSTKKKKQKQGSKESSPVMGQMQTSSIDPKKIKATPYEFMTAWNSLKSSKQSEPYTDLLRQVPPQELPKVITNKLEGPMLTMMLKCIHKDLVSKGENDLGYKMLHHLSTVPRFSTVSMFLSAEDKKDISSAFAKLEKSTSTEFSSSDIEALKKSYNIK</sequence>
<evidence type="ECO:0000256" key="3">
    <source>
        <dbReference type="ARBA" id="ARBA00022737"/>
    </source>
</evidence>
<proteinExistence type="predicted"/>
<dbReference type="PROSITE" id="PS50005">
    <property type="entry name" value="TPR"/>
    <property type="match status" value="3"/>
</dbReference>
<dbReference type="Gene3D" id="1.25.40.10">
    <property type="entry name" value="Tetratricopeptide repeat domain"/>
    <property type="match status" value="3"/>
</dbReference>
<dbReference type="GO" id="GO:0005829">
    <property type="term" value="C:cytosol"/>
    <property type="evidence" value="ECO:0007669"/>
    <property type="project" value="TreeGrafter"/>
</dbReference>
<evidence type="ECO:0000256" key="4">
    <source>
        <dbReference type="ARBA" id="ARBA00022803"/>
    </source>
</evidence>
<evidence type="ECO:0000313" key="9">
    <source>
        <dbReference type="EMBL" id="KAK6165356.1"/>
    </source>
</evidence>
<feature type="region of interest" description="Disordered" evidence="7">
    <location>
        <begin position="101"/>
        <end position="153"/>
    </location>
</feature>
<reference evidence="9 10" key="1">
    <citation type="submission" date="2024-01" db="EMBL/GenBank/DDBJ databases">
        <title>The genome of the rayed Mediterranean limpet Patella caerulea (Linnaeus, 1758).</title>
        <authorList>
            <person name="Anh-Thu Weber A."/>
            <person name="Halstead-Nussloch G."/>
        </authorList>
    </citation>
    <scope>NUCLEOTIDE SEQUENCE [LARGE SCALE GENOMIC DNA]</scope>
    <source>
        <strain evidence="9">AATW-2023a</strain>
        <tissue evidence="9">Whole specimen</tissue>
    </source>
</reference>
<feature type="repeat" description="TPR" evidence="5">
    <location>
        <begin position="828"/>
        <end position="861"/>
    </location>
</feature>
<dbReference type="InterPro" id="IPR019734">
    <property type="entry name" value="TPR_rpt"/>
</dbReference>
<feature type="region of interest" description="Disordered" evidence="7">
    <location>
        <begin position="735"/>
        <end position="756"/>
    </location>
</feature>
<keyword evidence="2" id="KW-0963">Cytoplasm</keyword>
<dbReference type="Pfam" id="PF00515">
    <property type="entry name" value="TPR_1"/>
    <property type="match status" value="2"/>
</dbReference>
<evidence type="ECO:0000256" key="5">
    <source>
        <dbReference type="PROSITE-ProRule" id="PRU00339"/>
    </source>
</evidence>
<feature type="region of interest" description="Disordered" evidence="7">
    <location>
        <begin position="347"/>
        <end position="369"/>
    </location>
</feature>
<organism evidence="9 10">
    <name type="scientific">Patella caerulea</name>
    <name type="common">Rayed Mediterranean limpet</name>
    <dbReference type="NCBI Taxonomy" id="87958"/>
    <lineage>
        <taxon>Eukaryota</taxon>
        <taxon>Metazoa</taxon>
        <taxon>Spiralia</taxon>
        <taxon>Lophotrochozoa</taxon>
        <taxon>Mollusca</taxon>
        <taxon>Gastropoda</taxon>
        <taxon>Patellogastropoda</taxon>
        <taxon>Patelloidea</taxon>
        <taxon>Patellidae</taxon>
        <taxon>Patella</taxon>
    </lineage>
</organism>
<dbReference type="GO" id="GO:0031072">
    <property type="term" value="F:heat shock protein binding"/>
    <property type="evidence" value="ECO:0007669"/>
    <property type="project" value="TreeGrafter"/>
</dbReference>
<evidence type="ECO:0000256" key="2">
    <source>
        <dbReference type="ARBA" id="ARBA00022490"/>
    </source>
</evidence>
<feature type="domain" description="RNA-polymerase II-associated protein 3-like C-terminal" evidence="8">
    <location>
        <begin position="1146"/>
        <end position="1237"/>
    </location>
</feature>
<dbReference type="InterPro" id="IPR011990">
    <property type="entry name" value="TPR-like_helical_dom_sf"/>
</dbReference>
<dbReference type="InterPro" id="IPR051982">
    <property type="entry name" value="CiliaryAsmbly_MitoImport"/>
</dbReference>
<dbReference type="SUPFAM" id="SSF48452">
    <property type="entry name" value="TPR-like"/>
    <property type="match status" value="3"/>
</dbReference>
<feature type="compositionally biased region" description="Basic and acidic residues" evidence="7">
    <location>
        <begin position="1038"/>
        <end position="1091"/>
    </location>
</feature>
<dbReference type="Pfam" id="PF13877">
    <property type="entry name" value="RPAP3_C"/>
    <property type="match status" value="1"/>
</dbReference>
<feature type="compositionally biased region" description="Basic and acidic residues" evidence="7">
    <location>
        <begin position="537"/>
        <end position="555"/>
    </location>
</feature>
<gene>
    <name evidence="9" type="ORF">SNE40_022298</name>
</gene>
<feature type="region of interest" description="Disordered" evidence="7">
    <location>
        <begin position="321"/>
        <end position="340"/>
    </location>
</feature>
<feature type="repeat" description="TPR" evidence="5">
    <location>
        <begin position="760"/>
        <end position="793"/>
    </location>
</feature>
<dbReference type="SMART" id="SM00028">
    <property type="entry name" value="TPR"/>
    <property type="match status" value="9"/>
</dbReference>
<feature type="compositionally biased region" description="Polar residues" evidence="7">
    <location>
        <begin position="356"/>
        <end position="368"/>
    </location>
</feature>
<feature type="compositionally biased region" description="Basic and acidic residues" evidence="7">
    <location>
        <begin position="497"/>
        <end position="513"/>
    </location>
</feature>
<comment type="subcellular location">
    <subcellularLocation>
        <location evidence="1">Cytoplasm</location>
    </subcellularLocation>
</comment>
<dbReference type="EMBL" id="JAZGQO010000021">
    <property type="protein sequence ID" value="KAK6165356.1"/>
    <property type="molecule type" value="Genomic_DNA"/>
</dbReference>
<dbReference type="GO" id="GO:0006626">
    <property type="term" value="P:protein targeting to mitochondrion"/>
    <property type="evidence" value="ECO:0007669"/>
    <property type="project" value="TreeGrafter"/>
</dbReference>
<protein>
    <recommendedName>
        <fullName evidence="8">RNA-polymerase II-associated protein 3-like C-terminal domain-containing protein</fullName>
    </recommendedName>
</protein>
<dbReference type="InterPro" id="IPR025986">
    <property type="entry name" value="RPAP3-like_C"/>
</dbReference>
<feature type="compositionally biased region" description="Basic and acidic residues" evidence="7">
    <location>
        <begin position="988"/>
        <end position="1007"/>
    </location>
</feature>
<evidence type="ECO:0000256" key="7">
    <source>
        <dbReference type="SAM" id="MobiDB-lite"/>
    </source>
</evidence>
<accession>A0AAN8GAN3</accession>
<comment type="caution">
    <text evidence="9">The sequence shown here is derived from an EMBL/GenBank/DDBJ whole genome shotgun (WGS) entry which is preliminary data.</text>
</comment>
<dbReference type="AlphaFoldDB" id="A0AAN8GAN3"/>
<name>A0AAN8GAN3_PATCE</name>
<dbReference type="PANTHER" id="PTHR45984">
    <property type="entry name" value="RNA (RNA) POLYMERASE II ASSOCIATED PROTEIN HOMOLOG"/>
    <property type="match status" value="1"/>
</dbReference>
<dbReference type="GO" id="GO:0005739">
    <property type="term" value="C:mitochondrion"/>
    <property type="evidence" value="ECO:0007669"/>
    <property type="project" value="TreeGrafter"/>
</dbReference>
<feature type="repeat" description="TPR" evidence="5">
    <location>
        <begin position="244"/>
        <end position="277"/>
    </location>
</feature>
<evidence type="ECO:0000256" key="1">
    <source>
        <dbReference type="ARBA" id="ARBA00004496"/>
    </source>
</evidence>
<evidence type="ECO:0000313" key="10">
    <source>
        <dbReference type="Proteomes" id="UP001347796"/>
    </source>
</evidence>
<keyword evidence="10" id="KW-1185">Reference proteome</keyword>
<keyword evidence="4 5" id="KW-0802">TPR repeat</keyword>
<keyword evidence="3" id="KW-0677">Repeat</keyword>
<keyword evidence="6" id="KW-0175">Coiled coil</keyword>
<feature type="compositionally biased region" description="Low complexity" evidence="7">
    <location>
        <begin position="735"/>
        <end position="745"/>
    </location>
</feature>
<feature type="compositionally biased region" description="Basic and acidic residues" evidence="7">
    <location>
        <begin position="913"/>
        <end position="925"/>
    </location>
</feature>
<dbReference type="PANTHER" id="PTHR45984:SF1">
    <property type="entry name" value="SPAG1 AXONEMAL DYNEIN ASSEMBLY FACTOR"/>
    <property type="match status" value="1"/>
</dbReference>
<dbReference type="Proteomes" id="UP001347796">
    <property type="component" value="Unassembled WGS sequence"/>
</dbReference>
<evidence type="ECO:0000259" key="8">
    <source>
        <dbReference type="Pfam" id="PF13877"/>
    </source>
</evidence>
<feature type="compositionally biased region" description="Basic and acidic residues" evidence="7">
    <location>
        <begin position="321"/>
        <end position="332"/>
    </location>
</feature>
<feature type="coiled-coil region" evidence="6">
    <location>
        <begin position="160"/>
        <end position="189"/>
    </location>
</feature>
<feature type="region of interest" description="Disordered" evidence="7">
    <location>
        <begin position="913"/>
        <end position="1142"/>
    </location>
</feature>
<feature type="compositionally biased region" description="Basic residues" evidence="7">
    <location>
        <begin position="1015"/>
        <end position="1025"/>
    </location>
</feature>
<evidence type="ECO:0000256" key="6">
    <source>
        <dbReference type="SAM" id="Coils"/>
    </source>
</evidence>